<reference evidence="1 2" key="1">
    <citation type="submission" date="2019-10" db="EMBL/GenBank/DDBJ databases">
        <authorList>
            <person name="Palmer J.M."/>
        </authorList>
    </citation>
    <scope>NUCLEOTIDE SEQUENCE [LARGE SCALE GENOMIC DNA]</scope>
    <source>
        <strain evidence="1 2">TWF730</strain>
    </source>
</reference>
<protein>
    <submittedName>
        <fullName evidence="1">Uncharacterized protein</fullName>
    </submittedName>
</protein>
<comment type="caution">
    <text evidence="1">The sequence shown here is derived from an EMBL/GenBank/DDBJ whole genome shotgun (WGS) entry which is preliminary data.</text>
</comment>
<evidence type="ECO:0000313" key="2">
    <source>
        <dbReference type="Proteomes" id="UP001373714"/>
    </source>
</evidence>
<evidence type="ECO:0000313" key="1">
    <source>
        <dbReference type="EMBL" id="KAK6362810.1"/>
    </source>
</evidence>
<accession>A0AAV9VL10</accession>
<sequence length="214" mass="25378">MALFQVADLTSVRNIYLTKGMTSWGYPGFDDWWCSDGYPQRFRGIDETGFKTACFFHRHFLCLETVALGFKKMKRSHKNDNPIIQLLQWLAMSPHTLDTLSENNQARGKLARYPPRFRRLELVFEKKGKEIDNPLDLDSYLSPPNGFKWVQTRVSDDFITKRGRYINDWNYFKKMEAQEEEEGDIMRVEMERIQEIDWTDFLDTFPESISTVFE</sequence>
<proteinExistence type="predicted"/>
<dbReference type="EMBL" id="JAVHNS010000001">
    <property type="protein sequence ID" value="KAK6362810.1"/>
    <property type="molecule type" value="Genomic_DNA"/>
</dbReference>
<keyword evidence="2" id="KW-1185">Reference proteome</keyword>
<dbReference type="AlphaFoldDB" id="A0AAV9VL10"/>
<organism evidence="1 2">
    <name type="scientific">Orbilia blumenaviensis</name>
    <dbReference type="NCBI Taxonomy" id="1796055"/>
    <lineage>
        <taxon>Eukaryota</taxon>
        <taxon>Fungi</taxon>
        <taxon>Dikarya</taxon>
        <taxon>Ascomycota</taxon>
        <taxon>Pezizomycotina</taxon>
        <taxon>Orbiliomycetes</taxon>
        <taxon>Orbiliales</taxon>
        <taxon>Orbiliaceae</taxon>
        <taxon>Orbilia</taxon>
    </lineage>
</organism>
<name>A0AAV9VL10_9PEZI</name>
<gene>
    <name evidence="1" type="ORF">TWF730_000263</name>
</gene>
<dbReference type="Proteomes" id="UP001373714">
    <property type="component" value="Unassembled WGS sequence"/>
</dbReference>